<gene>
    <name evidence="1" type="ORF">Vadar_016840</name>
</gene>
<reference evidence="1 2" key="1">
    <citation type="journal article" date="2021" name="Hortic Res">
        <title>High-quality reference genome and annotation aids understanding of berry development for evergreen blueberry (Vaccinium darrowii).</title>
        <authorList>
            <person name="Yu J."/>
            <person name="Hulse-Kemp A.M."/>
            <person name="Babiker E."/>
            <person name="Staton M."/>
        </authorList>
    </citation>
    <scope>NUCLEOTIDE SEQUENCE [LARGE SCALE GENOMIC DNA]</scope>
    <source>
        <strain evidence="2">cv. NJ 8807/NJ 8810</strain>
        <tissue evidence="1">Young leaf</tissue>
    </source>
</reference>
<comment type="caution">
    <text evidence="1">The sequence shown here is derived from an EMBL/GenBank/DDBJ whole genome shotgun (WGS) entry which is preliminary data.</text>
</comment>
<dbReference type="Proteomes" id="UP000828048">
    <property type="component" value="Chromosome 8"/>
</dbReference>
<name>A0ACB7YF88_9ERIC</name>
<dbReference type="EMBL" id="CM037158">
    <property type="protein sequence ID" value="KAH7851817.1"/>
    <property type="molecule type" value="Genomic_DNA"/>
</dbReference>
<protein>
    <submittedName>
        <fullName evidence="1">Uncharacterized protein</fullName>
    </submittedName>
</protein>
<keyword evidence="2" id="KW-1185">Reference proteome</keyword>
<evidence type="ECO:0000313" key="1">
    <source>
        <dbReference type="EMBL" id="KAH7851817.1"/>
    </source>
</evidence>
<organism evidence="1 2">
    <name type="scientific">Vaccinium darrowii</name>
    <dbReference type="NCBI Taxonomy" id="229202"/>
    <lineage>
        <taxon>Eukaryota</taxon>
        <taxon>Viridiplantae</taxon>
        <taxon>Streptophyta</taxon>
        <taxon>Embryophyta</taxon>
        <taxon>Tracheophyta</taxon>
        <taxon>Spermatophyta</taxon>
        <taxon>Magnoliopsida</taxon>
        <taxon>eudicotyledons</taxon>
        <taxon>Gunneridae</taxon>
        <taxon>Pentapetalae</taxon>
        <taxon>asterids</taxon>
        <taxon>Ericales</taxon>
        <taxon>Ericaceae</taxon>
        <taxon>Vaccinioideae</taxon>
        <taxon>Vaccinieae</taxon>
        <taxon>Vaccinium</taxon>
    </lineage>
</organism>
<sequence length="438" mass="48459">MFPKMVIDHHKGISVCNSLFVPKLSPRLAITSIPSASHPMEASVRILNPSLLNRHLSTSVLLKYPRRHKVPYKLLPHPPPTRIVAISANPHFPSPFHSSSLPPPSSISHPNSSPLGFFQSLSTNNFSPFVADSAVQKSFEWNLALNANGGEVGVVGSKGPLVTVVLLGWLGANPKHLKRYVELYNARGIHALIFVASVTDVLSIDLGRKLEKRVSALASELGSWLDETEKDGRQRLLLFHTFSNTGWLAYGAILENFQGREDLLMKIKGCVVDSGGDPNIDPKVWAAGFTAAMVKRRNSPASASTESVEGKGTEAGLCKTQQEEPLLIETVLLLVFEKLFSFLLNLPDVNEKLNKIICTLAKKQPPCPQLYLYSTADKVIPSQAVEFFIEEQRKMGRKVLSFNFGSSPHVDHYRTFPKIYSSQLQNFLEECLTTVNKR</sequence>
<evidence type="ECO:0000313" key="2">
    <source>
        <dbReference type="Proteomes" id="UP000828048"/>
    </source>
</evidence>
<proteinExistence type="predicted"/>
<accession>A0ACB7YF88</accession>